<comment type="caution">
    <text evidence="3">The sequence shown here is derived from an EMBL/GenBank/DDBJ whole genome shotgun (WGS) entry which is preliminary data.</text>
</comment>
<dbReference type="SMART" id="SM00710">
    <property type="entry name" value="PbH1"/>
    <property type="match status" value="6"/>
</dbReference>
<keyword evidence="2" id="KW-0732">Signal</keyword>
<dbReference type="RefSeq" id="WP_142027820.1">
    <property type="nucleotide sequence ID" value="NZ_VFQE01000002.1"/>
</dbReference>
<dbReference type="AlphaFoldDB" id="A0A543P1I0"/>
<feature type="compositionally biased region" description="Low complexity" evidence="1">
    <location>
        <begin position="38"/>
        <end position="68"/>
    </location>
</feature>
<feature type="chain" id="PRO_5039652548" evidence="2">
    <location>
        <begin position="38"/>
        <end position="378"/>
    </location>
</feature>
<feature type="region of interest" description="Disordered" evidence="1">
    <location>
        <begin position="38"/>
        <end position="79"/>
    </location>
</feature>
<dbReference type="Proteomes" id="UP000319865">
    <property type="component" value="Unassembled WGS sequence"/>
</dbReference>
<name>A0A543P1I0_9ACTN</name>
<dbReference type="OrthoDB" id="182870at2"/>
<evidence type="ECO:0000256" key="1">
    <source>
        <dbReference type="SAM" id="MobiDB-lite"/>
    </source>
</evidence>
<keyword evidence="4" id="KW-1185">Reference proteome</keyword>
<sequence>MTRTPTSLSRARAGRIGLGTRVLLPAAVALLALTACGSGSTDPSSASPTSSAVPLPSTASPTTAPPTAEENAGGTAALPEDCAAPDAVEVQNADGLQAALEEAQPGQVIRLADGTYEGNFVATTQATPDAPILLCGSRDAVLDGGDIDGDYTLHLQGASSWHLLGFTVTGGKKGVMVDAGTGHRIEGLLVTSMGDEAIHLRTNSSDNVVVGNTVRDTGLRKPKYGEGIYIGSAESNWCRQTDCEPDRSDRNLIMGNDIAGTTAEAVDIKEGTTGGVLRDNTFDGSAMVEADSWVDVKGNDWLIEGNRGTNSPTDGYQVHDVADGWGRGNVFTGNQASGITELAINAAGNRDLRESTTVACDNSGDGGTALSNVPCSDI</sequence>
<feature type="signal peptide" evidence="2">
    <location>
        <begin position="1"/>
        <end position="37"/>
    </location>
</feature>
<organism evidence="3 4">
    <name type="scientific">Blastococcus colisei</name>
    <dbReference type="NCBI Taxonomy" id="1564162"/>
    <lineage>
        <taxon>Bacteria</taxon>
        <taxon>Bacillati</taxon>
        <taxon>Actinomycetota</taxon>
        <taxon>Actinomycetes</taxon>
        <taxon>Geodermatophilales</taxon>
        <taxon>Geodermatophilaceae</taxon>
        <taxon>Blastococcus</taxon>
    </lineage>
</organism>
<evidence type="ECO:0000313" key="3">
    <source>
        <dbReference type="EMBL" id="TQN37929.1"/>
    </source>
</evidence>
<reference evidence="3 4" key="1">
    <citation type="submission" date="2019-06" db="EMBL/GenBank/DDBJ databases">
        <title>Sequencing the genomes of 1000 actinobacteria strains.</title>
        <authorList>
            <person name="Klenk H.-P."/>
        </authorList>
    </citation>
    <scope>NUCLEOTIDE SEQUENCE [LARGE SCALE GENOMIC DNA]</scope>
    <source>
        <strain evidence="3 4">DSM 46837</strain>
    </source>
</reference>
<gene>
    <name evidence="3" type="ORF">FHU33_4602</name>
</gene>
<dbReference type="InterPro" id="IPR012334">
    <property type="entry name" value="Pectin_lyas_fold"/>
</dbReference>
<dbReference type="EMBL" id="VFQE01000002">
    <property type="protein sequence ID" value="TQN37929.1"/>
    <property type="molecule type" value="Genomic_DNA"/>
</dbReference>
<accession>A0A543P1I0</accession>
<dbReference type="SUPFAM" id="SSF51126">
    <property type="entry name" value="Pectin lyase-like"/>
    <property type="match status" value="1"/>
</dbReference>
<evidence type="ECO:0000256" key="2">
    <source>
        <dbReference type="SAM" id="SignalP"/>
    </source>
</evidence>
<dbReference type="InterPro" id="IPR006626">
    <property type="entry name" value="PbH1"/>
</dbReference>
<protein>
    <submittedName>
        <fullName evidence="3">Parallel beta helix pectate lyase-like protein</fullName>
    </submittedName>
</protein>
<keyword evidence="3" id="KW-0456">Lyase</keyword>
<evidence type="ECO:0000313" key="4">
    <source>
        <dbReference type="Proteomes" id="UP000319865"/>
    </source>
</evidence>
<dbReference type="GO" id="GO:0016829">
    <property type="term" value="F:lyase activity"/>
    <property type="evidence" value="ECO:0007669"/>
    <property type="project" value="UniProtKB-KW"/>
</dbReference>
<proteinExistence type="predicted"/>
<dbReference type="Gene3D" id="2.160.20.10">
    <property type="entry name" value="Single-stranded right-handed beta-helix, Pectin lyase-like"/>
    <property type="match status" value="1"/>
</dbReference>
<dbReference type="InterPro" id="IPR011050">
    <property type="entry name" value="Pectin_lyase_fold/virulence"/>
</dbReference>